<dbReference type="InterPro" id="IPR042163">
    <property type="entry name" value="PHF12"/>
</dbReference>
<reference evidence="8" key="1">
    <citation type="submission" date="2023-02" db="EMBL/GenBank/DDBJ databases">
        <title>Genome of toxic invasive species Heracleum sosnowskyi carries increased number of genes despite the absence of recent whole-genome duplications.</title>
        <authorList>
            <person name="Schelkunov M."/>
            <person name="Shtratnikova V."/>
            <person name="Makarenko M."/>
            <person name="Klepikova A."/>
            <person name="Omelchenko D."/>
            <person name="Novikova G."/>
            <person name="Obukhova E."/>
            <person name="Bogdanov V."/>
            <person name="Penin A."/>
            <person name="Logacheva M."/>
        </authorList>
    </citation>
    <scope>NUCLEOTIDE SEQUENCE</scope>
    <source>
        <strain evidence="8">Hsosn_3</strain>
        <tissue evidence="8">Leaf</tissue>
    </source>
</reference>
<dbReference type="Proteomes" id="UP001237642">
    <property type="component" value="Unassembled WGS sequence"/>
</dbReference>
<dbReference type="PANTHER" id="PTHR46309:SF7">
    <property type="entry name" value="OS04G0433900 PROTEIN"/>
    <property type="match status" value="1"/>
</dbReference>
<dbReference type="GO" id="GO:0005634">
    <property type="term" value="C:nucleus"/>
    <property type="evidence" value="ECO:0007669"/>
    <property type="project" value="UniProtKB-SubCell"/>
</dbReference>
<dbReference type="GO" id="GO:0008270">
    <property type="term" value="F:zinc ion binding"/>
    <property type="evidence" value="ECO:0007669"/>
    <property type="project" value="UniProtKB-KW"/>
</dbReference>
<keyword evidence="2" id="KW-0479">Metal-binding</keyword>
<feature type="domain" description="Tify" evidence="6">
    <location>
        <begin position="232"/>
        <end position="274"/>
    </location>
</feature>
<protein>
    <submittedName>
        <fullName evidence="8">Uncharacterized protein</fullName>
    </submittedName>
</protein>
<evidence type="ECO:0000256" key="5">
    <source>
        <dbReference type="ARBA" id="ARBA00023242"/>
    </source>
</evidence>
<dbReference type="Gene3D" id="3.30.40.10">
    <property type="entry name" value="Zinc/RING finger domain, C3HC4 (zinc finger)"/>
    <property type="match status" value="1"/>
</dbReference>
<dbReference type="InterPro" id="IPR011011">
    <property type="entry name" value="Znf_FYVE_PHD"/>
</dbReference>
<feature type="domain" description="Increased DNA methylation 1 C-terminal" evidence="7">
    <location>
        <begin position="312"/>
        <end position="370"/>
    </location>
</feature>
<evidence type="ECO:0000256" key="2">
    <source>
        <dbReference type="ARBA" id="ARBA00022723"/>
    </source>
</evidence>
<keyword evidence="5" id="KW-0539">Nucleus</keyword>
<evidence type="ECO:0000256" key="1">
    <source>
        <dbReference type="ARBA" id="ARBA00004123"/>
    </source>
</evidence>
<dbReference type="AlphaFoldDB" id="A0AAD8IQS1"/>
<proteinExistence type="predicted"/>
<evidence type="ECO:0000259" key="7">
    <source>
        <dbReference type="Pfam" id="PF23209"/>
    </source>
</evidence>
<evidence type="ECO:0000256" key="4">
    <source>
        <dbReference type="ARBA" id="ARBA00022833"/>
    </source>
</evidence>
<keyword evidence="9" id="KW-1185">Reference proteome</keyword>
<gene>
    <name evidence="8" type="ORF">POM88_017441</name>
</gene>
<evidence type="ECO:0000313" key="9">
    <source>
        <dbReference type="Proteomes" id="UP001237642"/>
    </source>
</evidence>
<keyword evidence="3" id="KW-0863">Zinc-finger</keyword>
<dbReference type="Pfam" id="PF23209">
    <property type="entry name" value="IDM1_C"/>
    <property type="match status" value="1"/>
</dbReference>
<dbReference type="InterPro" id="IPR032308">
    <property type="entry name" value="TDBD"/>
</dbReference>
<dbReference type="GO" id="GO:0006357">
    <property type="term" value="P:regulation of transcription by RNA polymerase II"/>
    <property type="evidence" value="ECO:0007669"/>
    <property type="project" value="TreeGrafter"/>
</dbReference>
<comment type="caution">
    <text evidence="8">The sequence shown here is derived from an EMBL/GenBank/DDBJ whole genome shotgun (WGS) entry which is preliminary data.</text>
</comment>
<evidence type="ECO:0000259" key="6">
    <source>
        <dbReference type="Pfam" id="PF16135"/>
    </source>
</evidence>
<reference evidence="8" key="2">
    <citation type="submission" date="2023-05" db="EMBL/GenBank/DDBJ databases">
        <authorList>
            <person name="Schelkunov M.I."/>
        </authorList>
    </citation>
    <scope>NUCLEOTIDE SEQUENCE</scope>
    <source>
        <strain evidence="8">Hsosn_3</strain>
        <tissue evidence="8">Leaf</tissue>
    </source>
</reference>
<dbReference type="GO" id="GO:0003714">
    <property type="term" value="F:transcription corepressor activity"/>
    <property type="evidence" value="ECO:0007669"/>
    <property type="project" value="InterPro"/>
</dbReference>
<accession>A0AAD8IQS1</accession>
<organism evidence="8 9">
    <name type="scientific">Heracleum sosnowskyi</name>
    <dbReference type="NCBI Taxonomy" id="360622"/>
    <lineage>
        <taxon>Eukaryota</taxon>
        <taxon>Viridiplantae</taxon>
        <taxon>Streptophyta</taxon>
        <taxon>Embryophyta</taxon>
        <taxon>Tracheophyta</taxon>
        <taxon>Spermatophyta</taxon>
        <taxon>Magnoliopsida</taxon>
        <taxon>eudicotyledons</taxon>
        <taxon>Gunneridae</taxon>
        <taxon>Pentapetalae</taxon>
        <taxon>asterids</taxon>
        <taxon>campanulids</taxon>
        <taxon>Apiales</taxon>
        <taxon>Apiaceae</taxon>
        <taxon>Apioideae</taxon>
        <taxon>apioid superclade</taxon>
        <taxon>Tordylieae</taxon>
        <taxon>Tordyliinae</taxon>
        <taxon>Heracleum</taxon>
    </lineage>
</organism>
<dbReference type="EMBL" id="JAUIZM010000004">
    <property type="protein sequence ID" value="KAK1389263.1"/>
    <property type="molecule type" value="Genomic_DNA"/>
</dbReference>
<evidence type="ECO:0000313" key="8">
    <source>
        <dbReference type="EMBL" id="KAK1389263.1"/>
    </source>
</evidence>
<dbReference type="InterPro" id="IPR056511">
    <property type="entry name" value="IDM1_C"/>
</dbReference>
<evidence type="ECO:0000256" key="3">
    <source>
        <dbReference type="ARBA" id="ARBA00022771"/>
    </source>
</evidence>
<keyword evidence="4" id="KW-0862">Zinc</keyword>
<sequence length="417" mass="47118">MILARRSLLFDPKRANNAFLTLENVANARNLLGVEHVKDQHHGRGSSLVLDPASVGFDEINIPEQDEHLQSVSVTTRKSALYIKSEKFGRNFNCREISGTETSSLALLSLQAYGSDSSSDQIGDDLFEVPIIKPRRPRIKDGNRKKKSLKCRLNDIDLLISAIIKNKSCKSTTKMPKARKISCRSKSFQKYKNQREAGCFHAVSAGVGCITWKQNVHPQYRNTKDDTVVKDGLVTWEGIQCRCCDTVLSVSVFKFHAGFRLNRPCLRSLNLFMESVDESDENDDNCGLCGGEGELICCDSCPSTFHRACLNEQMLRSIKIDKLVMSAVPALVETWTEGFGFQRLEDDERRAMQRTANLMIFPGTVWLKKSLCRSEVSKEQQNVYRIKPGGRKRSVCSLWPQMGTRHPNEYPVVTLMW</sequence>
<comment type="subcellular location">
    <subcellularLocation>
        <location evidence="1">Nucleus</location>
    </subcellularLocation>
</comment>
<dbReference type="Pfam" id="PF16135">
    <property type="entry name" value="TDBD"/>
    <property type="match status" value="1"/>
</dbReference>
<dbReference type="InterPro" id="IPR013083">
    <property type="entry name" value="Znf_RING/FYVE/PHD"/>
</dbReference>
<name>A0AAD8IQS1_9APIA</name>
<dbReference type="PANTHER" id="PTHR46309">
    <property type="entry name" value="PHD FINGER PROTEIN 12"/>
    <property type="match status" value="1"/>
</dbReference>
<dbReference type="SUPFAM" id="SSF57903">
    <property type="entry name" value="FYVE/PHD zinc finger"/>
    <property type="match status" value="1"/>
</dbReference>